<evidence type="ECO:0000313" key="4">
    <source>
        <dbReference type="Proteomes" id="UP001330434"/>
    </source>
</evidence>
<dbReference type="Pfam" id="PF03886">
    <property type="entry name" value="ABC_trans_aux"/>
    <property type="match status" value="1"/>
</dbReference>
<dbReference type="RefSeq" id="WP_331256525.1">
    <property type="nucleotide sequence ID" value="NZ_JAVHWZ010000002.1"/>
</dbReference>
<protein>
    <submittedName>
        <fullName evidence="3">ABC-type transport auxiliary lipoprotein component</fullName>
    </submittedName>
</protein>
<reference evidence="3 4" key="1">
    <citation type="journal article" date="2024" name="Environ. Microbiol.">
        <title>Novel evolutionary insights on the interactions of the Holosporales (Alphaproteobacteria) with eukaryotic hosts from comparative genomics.</title>
        <authorList>
            <person name="Giovannini M."/>
            <person name="Petroni G."/>
            <person name="Castelli M."/>
        </authorList>
    </citation>
    <scope>NUCLEOTIDE SEQUENCE [LARGE SCALE GENOMIC DNA]</scope>
    <source>
        <strain evidence="3 4">US_Bl 15I1</strain>
    </source>
</reference>
<dbReference type="InterPro" id="IPR005586">
    <property type="entry name" value="ABC_trans_aux"/>
</dbReference>
<proteinExistence type="predicted"/>
<feature type="domain" description="ABC-type transport auxiliary lipoprotein component" evidence="2">
    <location>
        <begin position="62"/>
        <end position="221"/>
    </location>
</feature>
<dbReference type="EMBL" id="CP133270">
    <property type="protein sequence ID" value="WVX65957.1"/>
    <property type="molecule type" value="Genomic_DNA"/>
</dbReference>
<keyword evidence="1" id="KW-0472">Membrane</keyword>
<keyword evidence="1" id="KW-1133">Transmembrane helix</keyword>
<dbReference type="Gene3D" id="3.40.50.10610">
    <property type="entry name" value="ABC-type transport auxiliary lipoprotein component"/>
    <property type="match status" value="1"/>
</dbReference>
<evidence type="ECO:0000256" key="1">
    <source>
        <dbReference type="SAM" id="Phobius"/>
    </source>
</evidence>
<evidence type="ECO:0000313" key="3">
    <source>
        <dbReference type="EMBL" id="WVX65957.1"/>
    </source>
</evidence>
<accession>A0ABZ2C3E0</accession>
<sequence length="239" mass="26625">MKKIMNRHPEFISGTHKKRLTGTAEQAKKTYQYERLGISLLLSVFFLSGCSIFPTSEPKTQYTLSAPSPELKTDHVFESGLLIKTPSADASLNTAEIAVSPEQGTRTYIEGALWTDRAPSMLQNLLIQGFENSNLFPNVGGPGSGIMANLILQSQLRDFSVHYEKGLPVAQIDLFVKVLSLKKRQVLVSHHFTKSVPIRQNNQISIRDGFQKAVDQMVLEIIQWMVVQNLPQTTKAGQV</sequence>
<organism evidence="3 4">
    <name type="scientific">Candidatus Bealeia paramacronuclearis</name>
    <dbReference type="NCBI Taxonomy" id="1921001"/>
    <lineage>
        <taxon>Bacteria</taxon>
        <taxon>Pseudomonadati</taxon>
        <taxon>Pseudomonadota</taxon>
        <taxon>Alphaproteobacteria</taxon>
        <taxon>Holosporales</taxon>
        <taxon>Holosporaceae</taxon>
        <taxon>Candidatus Bealeia</taxon>
    </lineage>
</organism>
<dbReference type="SUPFAM" id="SSF159594">
    <property type="entry name" value="XCC0632-like"/>
    <property type="match status" value="1"/>
</dbReference>
<keyword evidence="4" id="KW-1185">Reference proteome</keyword>
<evidence type="ECO:0000259" key="2">
    <source>
        <dbReference type="Pfam" id="PF03886"/>
    </source>
</evidence>
<keyword evidence="1" id="KW-0812">Transmembrane</keyword>
<keyword evidence="3" id="KW-0449">Lipoprotein</keyword>
<gene>
    <name evidence="3" type="ORF">Bealeia1_00124</name>
</gene>
<dbReference type="Proteomes" id="UP001330434">
    <property type="component" value="Chromosome"/>
</dbReference>
<name>A0ABZ2C3E0_9PROT</name>
<feature type="transmembrane region" description="Helical" evidence="1">
    <location>
        <begin position="36"/>
        <end position="54"/>
    </location>
</feature>